<organism evidence="1 2">
    <name type="scientific">Polaribacter irgensii 23-P</name>
    <dbReference type="NCBI Taxonomy" id="313594"/>
    <lineage>
        <taxon>Bacteria</taxon>
        <taxon>Pseudomonadati</taxon>
        <taxon>Bacteroidota</taxon>
        <taxon>Flavobacteriia</taxon>
        <taxon>Flavobacteriales</taxon>
        <taxon>Flavobacteriaceae</taxon>
    </lineage>
</organism>
<name>A4C119_9FLAO</name>
<dbReference type="Proteomes" id="UP000003053">
    <property type="component" value="Unassembled WGS sequence"/>
</dbReference>
<sequence length="35" mass="3932">GLFYLSFLHPKTAAKYKKKSSSPSVVNVPKKHQNT</sequence>
<gene>
    <name evidence="1" type="ORF">PI23P_10832</name>
</gene>
<evidence type="ECO:0000313" key="1">
    <source>
        <dbReference type="EMBL" id="EAR11822.1"/>
    </source>
</evidence>
<reference evidence="1 2" key="1">
    <citation type="submission" date="2006-02" db="EMBL/GenBank/DDBJ databases">
        <authorList>
            <person name="Murray A."/>
            <person name="Staley J."/>
            <person name="Ferriera S."/>
            <person name="Johnson J."/>
            <person name="Kravitz S."/>
            <person name="Halpern A."/>
            <person name="Remington K."/>
            <person name="Beeson K."/>
            <person name="Tran B."/>
            <person name="Rogers Y.-H."/>
            <person name="Friedman R."/>
            <person name="Venter J.C."/>
        </authorList>
    </citation>
    <scope>NUCLEOTIDE SEQUENCE [LARGE SCALE GENOMIC DNA]</scope>
    <source>
        <strain evidence="1 2">23-P</strain>
    </source>
</reference>
<feature type="non-terminal residue" evidence="1">
    <location>
        <position position="1"/>
    </location>
</feature>
<proteinExistence type="predicted"/>
<accession>A4C119</accession>
<protein>
    <submittedName>
        <fullName evidence="1">Uncharacterized protein</fullName>
    </submittedName>
</protein>
<dbReference type="HOGENOM" id="CLU_3361392_0_0_10"/>
<dbReference type="EMBL" id="AAOG01000003">
    <property type="protein sequence ID" value="EAR11822.1"/>
    <property type="molecule type" value="Genomic_DNA"/>
</dbReference>
<comment type="caution">
    <text evidence="1">The sequence shown here is derived from an EMBL/GenBank/DDBJ whole genome shotgun (WGS) entry which is preliminary data.</text>
</comment>
<evidence type="ECO:0000313" key="2">
    <source>
        <dbReference type="Proteomes" id="UP000003053"/>
    </source>
</evidence>
<keyword evidence="2" id="KW-1185">Reference proteome</keyword>
<dbReference type="AlphaFoldDB" id="A4C119"/>